<reference evidence="1" key="1">
    <citation type="journal article" date="2021" name="Pharmaceuticals (Basel)">
        <title>epsilon(2)-Phages Are Naturally Bred and Have a Vastly Improved Host Range in Staphylococcus aureus over Wild Type Phages.</title>
        <authorList>
            <person name="Saez Moreno D."/>
            <person name="Visram Z."/>
            <person name="Mutti M."/>
            <person name="Restrepo-Cordoba M."/>
            <person name="Hartmann S."/>
            <person name="Kremers A.I."/>
            <person name="Tisakova L."/>
            <person name="Schertler S."/>
            <person name="Wittmann J."/>
            <person name="Kalali B."/>
            <person name="Monecke S."/>
            <person name="Ehricht R."/>
            <person name="Resch G."/>
            <person name="Corsini L."/>
        </authorList>
    </citation>
    <scope>NUCLEOTIDE SEQUENCE</scope>
</reference>
<sequence length="306" mass="36613">MVYDNEWFINRIKDVRPEDYEEYEFLDDYVNQYTKLRAIHKKCGNKILITPSTFMSKRKTGCNTCSQKRVHSKQRKTHEEYQKELPEGIMAITKYEGAFKKITLHCFFCDSTYTITARDILKYKQCSRCNRRFNRTLEDIKFEVRKETKGNYEVVSNHYKNAHTPIEIKHNECGKTYRGTMANFRKGRRCSHCRNSIGEKLVESYLEQKGITYEKQKTFEGLKLINNLSYDFYFPEYNLLIEYQGEQHVKPVKHFGGEEQFKLQKKIDSIKSSYAKDNGYELFEIFYTTKDYKSIEKLLNNKLFYS</sequence>
<proteinExistence type="predicted"/>
<dbReference type="Gene3D" id="3.40.960.10">
    <property type="entry name" value="VSR Endonuclease"/>
    <property type="match status" value="1"/>
</dbReference>
<evidence type="ECO:0000313" key="2">
    <source>
        <dbReference type="Proteomes" id="UP000679031"/>
    </source>
</evidence>
<dbReference type="EMBL" id="MW546077">
    <property type="protein sequence ID" value="QVD58956.1"/>
    <property type="molecule type" value="Genomic_DNA"/>
</dbReference>
<evidence type="ECO:0000313" key="1">
    <source>
        <dbReference type="EMBL" id="QVD58956.1"/>
    </source>
</evidence>
<accession>A0A8E5KDA1</accession>
<gene>
    <name evidence="1" type="ORF">Romulus_124</name>
</gene>
<organism evidence="1 2">
    <name type="scientific">Staphylococcus phage Romulus</name>
    <dbReference type="NCBI Taxonomy" id="2834981"/>
    <lineage>
        <taxon>Viruses</taxon>
        <taxon>Duplodnaviria</taxon>
        <taxon>Heunggongvirae</taxon>
        <taxon>Uroviricota</taxon>
        <taxon>Caudoviricetes</taxon>
        <taxon>Herelleviridae</taxon>
        <taxon>Twortvirinae</taxon>
        <taxon>Silviavirus</taxon>
        <taxon>Silviavirus remus</taxon>
    </lineage>
</organism>
<name>A0A8E5KDA1_9CAUD</name>
<dbReference type="Proteomes" id="UP000679031">
    <property type="component" value="Segment"/>
</dbReference>
<protein>
    <submittedName>
        <fullName evidence="1">Group I intron protein</fullName>
    </submittedName>
</protein>